<dbReference type="CDD" id="cd07521">
    <property type="entry name" value="HAD_FCP1-like"/>
    <property type="match status" value="1"/>
</dbReference>
<protein>
    <submittedName>
        <fullName evidence="2">Dullard protein</fullName>
    </submittedName>
</protein>
<dbReference type="RefSeq" id="XP_068350978.1">
    <property type="nucleotide sequence ID" value="XM_068494780.1"/>
</dbReference>
<dbReference type="InterPro" id="IPR036412">
    <property type="entry name" value="HAD-like_sf"/>
</dbReference>
<keyword evidence="3" id="KW-1185">Reference proteome</keyword>
<dbReference type="EMBL" id="MLAK01001093">
    <property type="protein sequence ID" value="OHS97841.1"/>
    <property type="molecule type" value="Genomic_DNA"/>
</dbReference>
<dbReference type="InterPro" id="IPR023214">
    <property type="entry name" value="HAD_sf"/>
</dbReference>
<comment type="caution">
    <text evidence="2">The sequence shown here is derived from an EMBL/GenBank/DDBJ whole genome shotgun (WGS) entry which is preliminary data.</text>
</comment>
<dbReference type="Gene3D" id="3.40.50.1000">
    <property type="entry name" value="HAD superfamily/HAD-like"/>
    <property type="match status" value="1"/>
</dbReference>
<dbReference type="SUPFAM" id="SSF56784">
    <property type="entry name" value="HAD-like"/>
    <property type="match status" value="1"/>
</dbReference>
<evidence type="ECO:0000313" key="3">
    <source>
        <dbReference type="Proteomes" id="UP000179807"/>
    </source>
</evidence>
<accession>A0A1J4JGP6</accession>
<feature type="domain" description="FCP1 homology" evidence="1">
    <location>
        <begin position="1"/>
        <end position="138"/>
    </location>
</feature>
<dbReference type="InterPro" id="IPR011948">
    <property type="entry name" value="Dullard_phosphatase"/>
</dbReference>
<sequence>MAIPHSDFSFVLGLDANKLGVYVCIRPGAQEFLLALGELFELVLFTASSQYYADTVVDHIDPQRKIKYRLYRESCTDFSGCFVKDLSKLGRDLRKIIIVDNSSVAYLLHPYNAIGISSWYDDPEDTELIGIQEFLIQNCQTDNVYDILVDKDK</sequence>
<reference evidence="2" key="1">
    <citation type="submission" date="2016-10" db="EMBL/GenBank/DDBJ databases">
        <authorList>
            <person name="Benchimol M."/>
            <person name="Almeida L.G."/>
            <person name="Vasconcelos A.T."/>
            <person name="Perreira-Neves A."/>
            <person name="Rosa I.A."/>
            <person name="Tasca T."/>
            <person name="Bogo M.R."/>
            <person name="de Souza W."/>
        </authorList>
    </citation>
    <scope>NUCLEOTIDE SEQUENCE [LARGE SCALE GENOMIC DNA]</scope>
    <source>
        <strain evidence="2">K</strain>
    </source>
</reference>
<dbReference type="OrthoDB" id="277011at2759"/>
<dbReference type="Proteomes" id="UP000179807">
    <property type="component" value="Unassembled WGS sequence"/>
</dbReference>
<name>A0A1J4JGP6_9EUKA</name>
<dbReference type="SMART" id="SM00577">
    <property type="entry name" value="CPDc"/>
    <property type="match status" value="1"/>
</dbReference>
<organism evidence="2 3">
    <name type="scientific">Tritrichomonas foetus</name>
    <dbReference type="NCBI Taxonomy" id="1144522"/>
    <lineage>
        <taxon>Eukaryota</taxon>
        <taxon>Metamonada</taxon>
        <taxon>Parabasalia</taxon>
        <taxon>Tritrichomonadida</taxon>
        <taxon>Tritrichomonadidae</taxon>
        <taxon>Tritrichomonas</taxon>
    </lineage>
</organism>
<dbReference type="AlphaFoldDB" id="A0A1J4JGP6"/>
<proteinExistence type="predicted"/>
<dbReference type="GO" id="GO:0016791">
    <property type="term" value="F:phosphatase activity"/>
    <property type="evidence" value="ECO:0007669"/>
    <property type="project" value="InterPro"/>
</dbReference>
<dbReference type="PANTHER" id="PTHR12210">
    <property type="entry name" value="DULLARD PROTEIN PHOSPHATASE"/>
    <property type="match status" value="1"/>
</dbReference>
<dbReference type="Pfam" id="PF03031">
    <property type="entry name" value="NIF"/>
    <property type="match status" value="1"/>
</dbReference>
<dbReference type="FunFam" id="3.40.50.1000:FF:000093">
    <property type="entry name" value="NLI interacting factor-like phosphatase family protein"/>
    <property type="match status" value="1"/>
</dbReference>
<dbReference type="VEuPathDB" id="TrichDB:TRFO_09284"/>
<dbReference type="InterPro" id="IPR004274">
    <property type="entry name" value="FCP1_dom"/>
</dbReference>
<evidence type="ECO:0000259" key="1">
    <source>
        <dbReference type="PROSITE" id="PS50969"/>
    </source>
</evidence>
<gene>
    <name evidence="2" type="ORF">TRFO_09284</name>
</gene>
<dbReference type="GeneID" id="94829484"/>
<dbReference type="NCBIfam" id="TIGR02251">
    <property type="entry name" value="HIF-SF_euk"/>
    <property type="match status" value="1"/>
</dbReference>
<dbReference type="InterPro" id="IPR050365">
    <property type="entry name" value="TIM50"/>
</dbReference>
<evidence type="ECO:0000313" key="2">
    <source>
        <dbReference type="EMBL" id="OHS97841.1"/>
    </source>
</evidence>
<dbReference type="PROSITE" id="PS50969">
    <property type="entry name" value="FCP1"/>
    <property type="match status" value="1"/>
</dbReference>